<protein>
    <submittedName>
        <fullName evidence="1">Uncharacterized protein</fullName>
    </submittedName>
</protein>
<dbReference type="AlphaFoldDB" id="A0A4Y6V1X1"/>
<evidence type="ECO:0000313" key="1">
    <source>
        <dbReference type="EMBL" id="QDH22760.1"/>
    </source>
</evidence>
<accession>A0A4Y6V1X1</accession>
<name>A0A4Y6V1X1_SACBS</name>
<keyword evidence="2" id="KW-1185">Reference proteome</keyword>
<dbReference type="OrthoDB" id="2677925at2"/>
<sequence length="174" mass="19826">MNLHEWTNAALRGEIVEDDVQHALWLLSNTPMLYDNGETIAVEDYMRGLEHQPPAAELEALGELYATAVAASRRFAEPAEFDRMQDVLSLQFDLWARGVLALPDWMNWFEGLAKGVVDLPVYDFDEVLGSAPEGFMIQDFHDELNYRLEDAPEDEWVLSHLDELYRRVGVTGKA</sequence>
<dbReference type="EMBL" id="CP041217">
    <property type="protein sequence ID" value="QDH22760.1"/>
    <property type="molecule type" value="Genomic_DNA"/>
</dbReference>
<gene>
    <name evidence="1" type="ORF">FFV09_19080</name>
</gene>
<dbReference type="Proteomes" id="UP000316968">
    <property type="component" value="Chromosome"/>
</dbReference>
<evidence type="ECO:0000313" key="2">
    <source>
        <dbReference type="Proteomes" id="UP000316968"/>
    </source>
</evidence>
<dbReference type="RefSeq" id="WP_141449301.1">
    <property type="nucleotide sequence ID" value="NZ_CBCSAZ010000003.1"/>
</dbReference>
<dbReference type="KEGG" id="saca:FFV09_19080"/>
<reference evidence="1 2" key="1">
    <citation type="submission" date="2019-06" db="EMBL/GenBank/DDBJ databases">
        <title>Saccharibacillus brassicae sp. nov., an endophytic bacterium isolated from Chinese cabbage seeds (Brassica pekinensis).</title>
        <authorList>
            <person name="Jiang L."/>
            <person name="Lee J."/>
            <person name="Kim S.W."/>
        </authorList>
    </citation>
    <scope>NUCLEOTIDE SEQUENCE [LARGE SCALE GENOMIC DNA]</scope>
    <source>
        <strain evidence="2">KCTC 43072 / ATSA2</strain>
    </source>
</reference>
<proteinExistence type="predicted"/>
<organism evidence="1 2">
    <name type="scientific">Saccharibacillus brassicae</name>
    <dbReference type="NCBI Taxonomy" id="2583377"/>
    <lineage>
        <taxon>Bacteria</taxon>
        <taxon>Bacillati</taxon>
        <taxon>Bacillota</taxon>
        <taxon>Bacilli</taxon>
        <taxon>Bacillales</taxon>
        <taxon>Paenibacillaceae</taxon>
        <taxon>Saccharibacillus</taxon>
    </lineage>
</organism>